<protein>
    <submittedName>
        <fullName evidence="2">Uncharacterized protein</fullName>
    </submittedName>
</protein>
<reference evidence="2 3" key="1">
    <citation type="submission" date="2020-04" db="EMBL/GenBank/DDBJ databases">
        <authorList>
            <person name="Klaysubun C."/>
            <person name="Duangmal K."/>
            <person name="Lipun K."/>
        </authorList>
    </citation>
    <scope>NUCLEOTIDE SEQUENCE [LARGE SCALE GENOMIC DNA]</scope>
    <source>
        <strain evidence="2 3">K10HN5</strain>
    </source>
</reference>
<name>A0ABX1SCY8_9PSEU</name>
<dbReference type="EMBL" id="JAAXLA010000022">
    <property type="protein sequence ID" value="NMH98397.1"/>
    <property type="molecule type" value="Genomic_DNA"/>
</dbReference>
<sequence>MDGNHAQGHSAADPGRDDVRHSGWVDRLVELHVLADNGDSAADAAGRRWIAEDADARRVWEEVQRTCDQLRQAPPGE</sequence>
<organism evidence="2 3">
    <name type="scientific">Pseudonocardia acidicola</name>
    <dbReference type="NCBI Taxonomy" id="2724939"/>
    <lineage>
        <taxon>Bacteria</taxon>
        <taxon>Bacillati</taxon>
        <taxon>Actinomycetota</taxon>
        <taxon>Actinomycetes</taxon>
        <taxon>Pseudonocardiales</taxon>
        <taxon>Pseudonocardiaceae</taxon>
        <taxon>Pseudonocardia</taxon>
    </lineage>
</organism>
<dbReference type="RefSeq" id="WP_169381847.1">
    <property type="nucleotide sequence ID" value="NZ_JAAXLA010000022.1"/>
</dbReference>
<gene>
    <name evidence="2" type="ORF">HF526_13920</name>
</gene>
<proteinExistence type="predicted"/>
<comment type="caution">
    <text evidence="2">The sequence shown here is derived from an EMBL/GenBank/DDBJ whole genome shotgun (WGS) entry which is preliminary data.</text>
</comment>
<accession>A0ABX1SCY8</accession>
<keyword evidence="3" id="KW-1185">Reference proteome</keyword>
<evidence type="ECO:0000313" key="3">
    <source>
        <dbReference type="Proteomes" id="UP000820669"/>
    </source>
</evidence>
<evidence type="ECO:0000313" key="2">
    <source>
        <dbReference type="EMBL" id="NMH98397.1"/>
    </source>
</evidence>
<dbReference type="Proteomes" id="UP000820669">
    <property type="component" value="Unassembled WGS sequence"/>
</dbReference>
<feature type="region of interest" description="Disordered" evidence="1">
    <location>
        <begin position="1"/>
        <end position="20"/>
    </location>
</feature>
<evidence type="ECO:0000256" key="1">
    <source>
        <dbReference type="SAM" id="MobiDB-lite"/>
    </source>
</evidence>